<dbReference type="PROSITE" id="PS51184">
    <property type="entry name" value="JMJC"/>
    <property type="match status" value="1"/>
</dbReference>
<feature type="domain" description="JmjC" evidence="1">
    <location>
        <begin position="101"/>
        <end position="257"/>
    </location>
</feature>
<reference evidence="2" key="1">
    <citation type="submission" date="2020-11" db="EMBL/GenBank/DDBJ databases">
        <authorList>
            <consortium name="DOE Joint Genome Institute"/>
            <person name="Ahrendt S."/>
            <person name="Riley R."/>
            <person name="Andreopoulos W."/>
            <person name="Labutti K."/>
            <person name="Pangilinan J."/>
            <person name="Ruiz-Duenas F.J."/>
            <person name="Barrasa J.M."/>
            <person name="Sanchez-Garcia M."/>
            <person name="Camarero S."/>
            <person name="Miyauchi S."/>
            <person name="Serrano A."/>
            <person name="Linde D."/>
            <person name="Babiker R."/>
            <person name="Drula E."/>
            <person name="Ayuso-Fernandez I."/>
            <person name="Pacheco R."/>
            <person name="Padilla G."/>
            <person name="Ferreira P."/>
            <person name="Barriuso J."/>
            <person name="Kellner H."/>
            <person name="Castanera R."/>
            <person name="Alfaro M."/>
            <person name="Ramirez L."/>
            <person name="Pisabarro A.G."/>
            <person name="Kuo A."/>
            <person name="Tritt A."/>
            <person name="Lipzen A."/>
            <person name="He G."/>
            <person name="Yan M."/>
            <person name="Ng V."/>
            <person name="Cullen D."/>
            <person name="Martin F."/>
            <person name="Rosso M.-N."/>
            <person name="Henrissat B."/>
            <person name="Hibbett D."/>
            <person name="Martinez A.T."/>
            <person name="Grigoriev I.V."/>
        </authorList>
    </citation>
    <scope>NUCLEOTIDE SEQUENCE</scope>
    <source>
        <strain evidence="2">ATCC 90797</strain>
    </source>
</reference>
<name>A0A9P5ZHQ2_PLEER</name>
<gene>
    <name evidence="2" type="ORF">BDN71DRAFT_1565065</name>
</gene>
<evidence type="ECO:0000259" key="1">
    <source>
        <dbReference type="PROSITE" id="PS51184"/>
    </source>
</evidence>
<keyword evidence="3" id="KW-1185">Reference proteome</keyword>
<dbReference type="AlphaFoldDB" id="A0A9P5ZHQ2"/>
<dbReference type="OrthoDB" id="3270451at2759"/>
<proteinExistence type="predicted"/>
<dbReference type="EMBL" id="MU155078">
    <property type="protein sequence ID" value="KAF9486629.1"/>
    <property type="molecule type" value="Genomic_DNA"/>
</dbReference>
<feature type="non-terminal residue" evidence="2">
    <location>
        <position position="385"/>
    </location>
</feature>
<accession>A0A9P5ZHQ2</accession>
<protein>
    <recommendedName>
        <fullName evidence="1">JmjC domain-containing protein</fullName>
    </recommendedName>
</protein>
<organism evidence="2 3">
    <name type="scientific">Pleurotus eryngii</name>
    <name type="common">Boletus of the steppes</name>
    <dbReference type="NCBI Taxonomy" id="5323"/>
    <lineage>
        <taxon>Eukaryota</taxon>
        <taxon>Fungi</taxon>
        <taxon>Dikarya</taxon>
        <taxon>Basidiomycota</taxon>
        <taxon>Agaricomycotina</taxon>
        <taxon>Agaricomycetes</taxon>
        <taxon>Agaricomycetidae</taxon>
        <taxon>Agaricales</taxon>
        <taxon>Pleurotineae</taxon>
        <taxon>Pleurotaceae</taxon>
        <taxon>Pleurotus</taxon>
    </lineage>
</organism>
<dbReference type="Proteomes" id="UP000807025">
    <property type="component" value="Unassembled WGS sequence"/>
</dbReference>
<evidence type="ECO:0000313" key="2">
    <source>
        <dbReference type="EMBL" id="KAF9486629.1"/>
    </source>
</evidence>
<dbReference type="InterPro" id="IPR003347">
    <property type="entry name" value="JmjC_dom"/>
</dbReference>
<dbReference type="Gene3D" id="2.60.120.650">
    <property type="entry name" value="Cupin"/>
    <property type="match status" value="1"/>
</dbReference>
<dbReference type="SUPFAM" id="SSF51197">
    <property type="entry name" value="Clavaminate synthase-like"/>
    <property type="match status" value="1"/>
</dbReference>
<evidence type="ECO:0000313" key="3">
    <source>
        <dbReference type="Proteomes" id="UP000807025"/>
    </source>
</evidence>
<sequence>MVQAIPHAEYPTYSPSQLGDILKTKAILLTGLPVQADIFEGAMRSLNRFLDASIICNDQSIEMGPTGTERHRKTTIQEIIDISKSPNAKAVNCLDFPGPLPAEVPLALDDSLDRVCYSATWDMDRPRKTADMAALTWSIAATPSTWHHLHVDTNGFGTTAVPTFGKKLWALLRRKGDPSASRPIDWSDTLDGVNNKVLDSEEYEASYAILEPGTALVMPGGCPHMVFTLDDSTVFSGSHFYHGRCLRRHMFNLVITAALPDSTNTTHDECAISIIGNVLKMIRKACLKPEAIPDSMWNHLPNVRTEEGMKDALVLCVVARLLPVIFHRLHESKDELHAISDDALKFAKQIKASERHRFSTPARRDLDFFDDVYEVYLQRVLSVYV</sequence>
<comment type="caution">
    <text evidence="2">The sequence shown here is derived from an EMBL/GenBank/DDBJ whole genome shotgun (WGS) entry which is preliminary data.</text>
</comment>